<dbReference type="Gene3D" id="1.10.10.10">
    <property type="entry name" value="Winged helix-like DNA-binding domain superfamily/Winged helix DNA-binding domain"/>
    <property type="match status" value="2"/>
</dbReference>
<dbReference type="SUPFAM" id="SSF51206">
    <property type="entry name" value="cAMP-binding domain-like"/>
    <property type="match status" value="1"/>
</dbReference>
<dbReference type="Pfam" id="PF00931">
    <property type="entry name" value="NB-ARC"/>
    <property type="match status" value="1"/>
</dbReference>
<evidence type="ECO:0000259" key="6">
    <source>
        <dbReference type="PROSITE" id="PS51063"/>
    </source>
</evidence>
<dbReference type="InterPro" id="IPR011990">
    <property type="entry name" value="TPR-like_helical_dom_sf"/>
</dbReference>
<evidence type="ECO:0000256" key="3">
    <source>
        <dbReference type="ARBA" id="ARBA00023163"/>
    </source>
</evidence>
<dbReference type="Proteomes" id="UP001165124">
    <property type="component" value="Unassembled WGS sequence"/>
</dbReference>
<dbReference type="GO" id="GO:0003677">
    <property type="term" value="F:DNA binding"/>
    <property type="evidence" value="ECO:0007669"/>
    <property type="project" value="UniProtKB-KW"/>
</dbReference>
<dbReference type="InterPro" id="IPR036390">
    <property type="entry name" value="WH_DNA-bd_sf"/>
</dbReference>
<evidence type="ECO:0008006" key="9">
    <source>
        <dbReference type="Google" id="ProtNLM"/>
    </source>
</evidence>
<evidence type="ECO:0000313" key="7">
    <source>
        <dbReference type="EMBL" id="GLW65084.1"/>
    </source>
</evidence>
<dbReference type="Pfam" id="PF00027">
    <property type="entry name" value="cNMP_binding"/>
    <property type="match status" value="1"/>
</dbReference>
<dbReference type="Pfam" id="PF12862">
    <property type="entry name" value="ANAPC5"/>
    <property type="match status" value="1"/>
</dbReference>
<dbReference type="PRINTS" id="PR00364">
    <property type="entry name" value="DISEASERSIST"/>
</dbReference>
<dbReference type="PANTHER" id="PTHR10098:SF108">
    <property type="entry name" value="TETRATRICOPEPTIDE REPEAT PROTEIN 28"/>
    <property type="match status" value="1"/>
</dbReference>
<dbReference type="InterPro" id="IPR014710">
    <property type="entry name" value="RmlC-like_jellyroll"/>
</dbReference>
<dbReference type="EMBL" id="BSRZ01000007">
    <property type="protein sequence ID" value="GLW65084.1"/>
    <property type="molecule type" value="Genomic_DNA"/>
</dbReference>
<dbReference type="InterPro" id="IPR003593">
    <property type="entry name" value="AAA+_ATPase"/>
</dbReference>
<keyword evidence="3" id="KW-0804">Transcription</keyword>
<dbReference type="PROSITE" id="PS50042">
    <property type="entry name" value="CNMP_BINDING_3"/>
    <property type="match status" value="1"/>
</dbReference>
<dbReference type="SUPFAM" id="SSF52540">
    <property type="entry name" value="P-loop containing nucleoside triphosphate hydrolases"/>
    <property type="match status" value="1"/>
</dbReference>
<dbReference type="InterPro" id="IPR019734">
    <property type="entry name" value="TPR_rpt"/>
</dbReference>
<organism evidence="7 8">
    <name type="scientific">Actinomadura rubrobrunea</name>
    <dbReference type="NCBI Taxonomy" id="115335"/>
    <lineage>
        <taxon>Bacteria</taxon>
        <taxon>Bacillati</taxon>
        <taxon>Actinomycetota</taxon>
        <taxon>Actinomycetes</taxon>
        <taxon>Streptosporangiales</taxon>
        <taxon>Thermomonosporaceae</taxon>
        <taxon>Actinomadura</taxon>
    </lineage>
</organism>
<dbReference type="Gene3D" id="1.25.40.10">
    <property type="entry name" value="Tetratricopeptide repeat domain"/>
    <property type="match status" value="3"/>
</dbReference>
<keyword evidence="2" id="KW-0238">DNA-binding</keyword>
<evidence type="ECO:0000256" key="2">
    <source>
        <dbReference type="ARBA" id="ARBA00023125"/>
    </source>
</evidence>
<dbReference type="Gene3D" id="2.60.120.10">
    <property type="entry name" value="Jelly Rolls"/>
    <property type="match status" value="1"/>
</dbReference>
<dbReference type="PANTHER" id="PTHR10098">
    <property type="entry name" value="RAPSYN-RELATED"/>
    <property type="match status" value="1"/>
</dbReference>
<dbReference type="GO" id="GO:0043531">
    <property type="term" value="F:ADP binding"/>
    <property type="evidence" value="ECO:0007669"/>
    <property type="project" value="InterPro"/>
</dbReference>
<dbReference type="Pfam" id="PF13545">
    <property type="entry name" value="HTH_Crp_2"/>
    <property type="match status" value="1"/>
</dbReference>
<dbReference type="InterPro" id="IPR026000">
    <property type="entry name" value="Apc5_dom"/>
</dbReference>
<feature type="region of interest" description="Disordered" evidence="4">
    <location>
        <begin position="233"/>
        <end position="269"/>
    </location>
</feature>
<dbReference type="InterPro" id="IPR036388">
    <property type="entry name" value="WH-like_DNA-bd_sf"/>
</dbReference>
<dbReference type="Gene3D" id="3.40.50.300">
    <property type="entry name" value="P-loop containing nucleotide triphosphate hydrolases"/>
    <property type="match status" value="1"/>
</dbReference>
<dbReference type="InterPro" id="IPR000595">
    <property type="entry name" value="cNMP-bd_dom"/>
</dbReference>
<comment type="caution">
    <text evidence="7">The sequence shown here is derived from an EMBL/GenBank/DDBJ whole genome shotgun (WGS) entry which is preliminary data.</text>
</comment>
<dbReference type="SUPFAM" id="SSF46785">
    <property type="entry name" value="Winged helix' DNA-binding domain"/>
    <property type="match status" value="1"/>
</dbReference>
<dbReference type="RefSeq" id="WP_067908415.1">
    <property type="nucleotide sequence ID" value="NZ_BSRZ01000007.1"/>
</dbReference>
<dbReference type="GO" id="GO:0006355">
    <property type="term" value="P:regulation of DNA-templated transcription"/>
    <property type="evidence" value="ECO:0007669"/>
    <property type="project" value="InterPro"/>
</dbReference>
<proteinExistence type="predicted"/>
<gene>
    <name evidence="7" type="ORF">Arub01_33280</name>
</gene>
<dbReference type="InterPro" id="IPR018490">
    <property type="entry name" value="cNMP-bd_dom_sf"/>
</dbReference>
<sequence length="1295" mass="139657">MIDHDVRPGSFWELLSATDRQALRAMGRRTDIPPGGMLLHQGVAAAAVYVVFKAGARTTGNIVAKEFVDSGDGDESVIDLFGSGDVVGALAPWGHPQRGSVAALDHVTALRVDRGAFAGLLAANPRVTEAMMHAIARGAAFEGRRQAVRGAGHPQRLAYHLLELAHRFGERTARGIEVPARLSQAELANWAGISRETLVRCFRRWRAKGVLGGRSRPLVILDAEALRRAAGAWGDEWPDPSPDGAAGAAGEAVPSAAGGGSAPGAASEGRAPGAVIAVRAPVPLERPAAGAPASRLPADNPYFTGRAVSLGKLDLLVSQAETPRAVVIQGMAGVGKTTLALHWAHRVADRFPDGVVFTDLRGTTRAPVTAAEAMGQVLRGLGVPGDRLSRGESELAAQCRSLLAGRRVLLILDDAAGPEQIRPLLAAMDAGLAVVTTQRRLPVLLEGADIRTLELREMTPDEALDLFAAVLGPGDRRVRDARDAALRLARECGFLPLALGIMAGRLADNPGEPIDVTLRQLADPDGAASGGYGGLRPPGVHGGGVPQRLNGVLSPTFEVAYRGLRRDQRAAFRRLGLLVGPDFTPRVLAALLDRPEDEARECLEGLRQAYLVHDVAPGRYRMHDLLRDFARERGLIEDADSDRLAAQRRMLARYLADARNAGRALRRHRRPTLDAHEDTAADAPGANDATSAAERTTSLAWFEAERRNLVAAVEQAARLGLHRTCWELADALFDFQNFRRYTEDTIAVQQAGLHAARTEEDWAAAAVMLHNLAVAHAVVGRSVQAIGYAEDARRGFRSLDPPNRFGEAAALAVLADVHTTLGRYPTAIEHARRALGIHRELGDRGGVADAEEILARAHLGLAADDAALEHADRALRIRRRIGDMPGVAEALLTLARVHRRKGAVHAAVSRALEALSIRQEQADRFGAAQALTELARMYNALGLRDLALRDGRKALDTYRALGVRHGEARALATLGMLMCDAARFAEAFSYCGEALRLHRGVGDRHGEAEALAQIGIVCGRLGRYPEAREQLLRALEIRREIGDLHGEAHDLEHLSLVLRRLDRHQEAFVFGLEALDLWHRLGARGGLATTLGSLARTYLQLGLHEQAERAARQALEIRREIDDRYGMGVGLDTYAMVLLRSGRAGEALEVEREALRVLGDVGDRHSEGTALVNLASIYLELDRAAEALEAGRRAFDTAAELGDTRGQAHSLHTMGRACQRLRRHARAVAHFDAEIAIRREMGDLRGQRAALDRRRASHLALGDHAAAADCARRVQAIDQWLRSDRADDQDPAPGN</sequence>
<dbReference type="InterPro" id="IPR012318">
    <property type="entry name" value="HTH_CRP"/>
</dbReference>
<evidence type="ECO:0000256" key="1">
    <source>
        <dbReference type="ARBA" id="ARBA00023015"/>
    </source>
</evidence>
<dbReference type="SMART" id="SM00382">
    <property type="entry name" value="AAA"/>
    <property type="match status" value="1"/>
</dbReference>
<name>A0A9W6PV66_9ACTN</name>
<dbReference type="CDD" id="cd00038">
    <property type="entry name" value="CAP_ED"/>
    <property type="match status" value="1"/>
</dbReference>
<dbReference type="InterPro" id="IPR027417">
    <property type="entry name" value="P-loop_NTPase"/>
</dbReference>
<keyword evidence="8" id="KW-1185">Reference proteome</keyword>
<feature type="domain" description="HTH crp-type" evidence="6">
    <location>
        <begin position="151"/>
        <end position="224"/>
    </location>
</feature>
<keyword evidence="1" id="KW-0805">Transcription regulation</keyword>
<reference evidence="7" key="1">
    <citation type="submission" date="2023-02" db="EMBL/GenBank/DDBJ databases">
        <title>Actinomadura rubrobrunea NBRC 14622.</title>
        <authorList>
            <person name="Ichikawa N."/>
            <person name="Sato H."/>
            <person name="Tonouchi N."/>
        </authorList>
    </citation>
    <scope>NUCLEOTIDE SEQUENCE</scope>
    <source>
        <strain evidence="7">NBRC 14622</strain>
    </source>
</reference>
<dbReference type="SMART" id="SM00028">
    <property type="entry name" value="TPR"/>
    <property type="match status" value="9"/>
</dbReference>
<feature type="compositionally biased region" description="Low complexity" evidence="4">
    <location>
        <begin position="242"/>
        <end position="256"/>
    </location>
</feature>
<feature type="region of interest" description="Disordered" evidence="4">
    <location>
        <begin position="666"/>
        <end position="690"/>
    </location>
</feature>
<dbReference type="Pfam" id="PF13424">
    <property type="entry name" value="TPR_12"/>
    <property type="match status" value="4"/>
</dbReference>
<dbReference type="PROSITE" id="PS51063">
    <property type="entry name" value="HTH_CRP_2"/>
    <property type="match status" value="1"/>
</dbReference>
<evidence type="ECO:0000259" key="5">
    <source>
        <dbReference type="PROSITE" id="PS50042"/>
    </source>
</evidence>
<protein>
    <recommendedName>
        <fullName evidence="9">Tetratricopeptide repeat protein</fullName>
    </recommendedName>
</protein>
<evidence type="ECO:0000256" key="4">
    <source>
        <dbReference type="SAM" id="MobiDB-lite"/>
    </source>
</evidence>
<dbReference type="InterPro" id="IPR002182">
    <property type="entry name" value="NB-ARC"/>
</dbReference>
<accession>A0A9W6PV66</accession>
<feature type="domain" description="Cyclic nucleotide-binding" evidence="5">
    <location>
        <begin position="10"/>
        <end position="138"/>
    </location>
</feature>
<dbReference type="SMART" id="SM00100">
    <property type="entry name" value="cNMP"/>
    <property type="match status" value="1"/>
</dbReference>
<dbReference type="SMART" id="SM00419">
    <property type="entry name" value="HTH_CRP"/>
    <property type="match status" value="1"/>
</dbReference>
<dbReference type="SUPFAM" id="SSF48452">
    <property type="entry name" value="TPR-like"/>
    <property type="match status" value="3"/>
</dbReference>
<evidence type="ECO:0000313" key="8">
    <source>
        <dbReference type="Proteomes" id="UP001165124"/>
    </source>
</evidence>